<name>A0A8S5S9N8_9VIRU</name>
<keyword evidence="1" id="KW-1133">Transmembrane helix</keyword>
<proteinExistence type="predicted"/>
<evidence type="ECO:0000256" key="1">
    <source>
        <dbReference type="SAM" id="Phobius"/>
    </source>
</evidence>
<reference evidence="2" key="1">
    <citation type="journal article" date="2021" name="Proc. Natl. Acad. Sci. U.S.A.">
        <title>A Catalog of Tens of Thousands of Viruses from Human Metagenomes Reveals Hidden Associations with Chronic Diseases.</title>
        <authorList>
            <person name="Tisza M.J."/>
            <person name="Buck C.B."/>
        </authorList>
    </citation>
    <scope>NUCLEOTIDE SEQUENCE</scope>
    <source>
        <strain evidence="2">CtGns7</strain>
    </source>
</reference>
<evidence type="ECO:0000313" key="2">
    <source>
        <dbReference type="EMBL" id="DAF47434.1"/>
    </source>
</evidence>
<feature type="transmembrane region" description="Helical" evidence="1">
    <location>
        <begin position="12"/>
        <end position="36"/>
    </location>
</feature>
<dbReference type="EMBL" id="BK032555">
    <property type="protein sequence ID" value="DAF47434.1"/>
    <property type="molecule type" value="Genomic_DNA"/>
</dbReference>
<keyword evidence="1" id="KW-0812">Transmembrane</keyword>
<protein>
    <submittedName>
        <fullName evidence="2">Uncharacterized protein</fullName>
    </submittedName>
</protein>
<accession>A0A8S5S9N8</accession>
<keyword evidence="1" id="KW-0472">Membrane</keyword>
<sequence>MIFIHTLGYSTLATLFPISIIFNIFFHFSDFLLYLATPKK</sequence>
<organism evidence="2">
    <name type="scientific">Phage sp. ctGns7</name>
    <dbReference type="NCBI Taxonomy" id="2828003"/>
    <lineage>
        <taxon>Viruses</taxon>
    </lineage>
</organism>